<feature type="compositionally biased region" description="Polar residues" evidence="2">
    <location>
        <begin position="154"/>
        <end position="171"/>
    </location>
</feature>
<feature type="compositionally biased region" description="Low complexity" evidence="2">
    <location>
        <begin position="656"/>
        <end position="668"/>
    </location>
</feature>
<accession>A0A7S3VCZ3</accession>
<feature type="compositionally biased region" description="Acidic residues" evidence="2">
    <location>
        <begin position="94"/>
        <end position="141"/>
    </location>
</feature>
<feature type="compositionally biased region" description="Low complexity" evidence="2">
    <location>
        <begin position="48"/>
        <end position="61"/>
    </location>
</feature>
<sequence>MNPIYKYAGSFPLIALTILISTSLTNASKYRVGRTHENVPGNNFEYKSSASNTNANANTNANDKKRHLRGNNLNTITIMQTRKLPCQSNCLEGTFDDQDDTPVEDLFDDQDYDVPSDDDGAVDDDDDNDGDAEEIPNDVDITDQLLYNPALFAEQSNSNKSSNTANDPQSRIESESAPEPEPEPDDENFDFLDHVNDIDILNNDFLKALGGAAFEASRWLLSEIRVGAADALTASIPTDRRTVLIDKFKQWEEGKDMYKYKYKYGLNEGGPPIPILTEVQVEVETVEEENAEVNTVEEEKAEEHTLEEQATAQISDSDIESSVFAPQPKPEPEHKKFRQRVKDLFDHGNDILKDDDVEVEVDVVVNEKDPENEIEVIPVAPEVTVASPTEMKKPHTGMEEAEAESTRSAKVEIITEKNSRVELSKNEEFLKALGGAAFDFSRWLLLEIQVGAAEALTASIPTDRRTVLIDKWRGKYKYKYGLAADDDNGLSERENNILLDRGSSMLKEIAAALAERAEQSRLDVEMWEKEKEKKKLKLPKEVEAAANEKVVAELAALQERLERESTELEEKKLAVEVKVIDVSNLQKEIDAEKVASKEKKKAIEVKELELAAVEKQQKLDSDLNKVGEMKSTVEAHRTSTRKNKNKNKDIDLQSPIGEIEISSNGSSNVNDMKQVQTKNKKNHRNSKVLNRFRFSPRKSRTATDTKIKAKEKSIISSRNKNTTKAKLPVQVDKNVTESKSASASTAMVIDENSSLSNVNRARAMAMARVDANIDIPSPTDMNTDCSNTNHDTRIRSPRKGPARSPSSSPSPLSPSKSSPPSKSGSGSGLRLFMQKSKVKGKGKISILRQYQALEESKNIAASSLSPSLSAETAKQQTDLELERNSLEEMEKAVY</sequence>
<feature type="region of interest" description="Disordered" evidence="2">
    <location>
        <begin position="153"/>
        <end position="188"/>
    </location>
</feature>
<evidence type="ECO:0000256" key="2">
    <source>
        <dbReference type="SAM" id="MobiDB-lite"/>
    </source>
</evidence>
<feature type="region of interest" description="Disordered" evidence="2">
    <location>
        <begin position="632"/>
        <end position="671"/>
    </location>
</feature>
<organism evidence="4">
    <name type="scientific">Chaetoceros debilis</name>
    <dbReference type="NCBI Taxonomy" id="122233"/>
    <lineage>
        <taxon>Eukaryota</taxon>
        <taxon>Sar</taxon>
        <taxon>Stramenopiles</taxon>
        <taxon>Ochrophyta</taxon>
        <taxon>Bacillariophyta</taxon>
        <taxon>Coscinodiscophyceae</taxon>
        <taxon>Chaetocerotophycidae</taxon>
        <taxon>Chaetocerotales</taxon>
        <taxon>Chaetocerotaceae</taxon>
        <taxon>Chaetoceros</taxon>
    </lineage>
</organism>
<feature type="compositionally biased region" description="Acidic residues" evidence="2">
    <location>
        <begin position="176"/>
        <end position="188"/>
    </location>
</feature>
<feature type="compositionally biased region" description="Polar residues" evidence="2">
    <location>
        <begin position="779"/>
        <end position="789"/>
    </location>
</feature>
<keyword evidence="1" id="KW-0175">Coiled coil</keyword>
<feature type="region of interest" description="Disordered" evidence="2">
    <location>
        <begin position="41"/>
        <end position="69"/>
    </location>
</feature>
<feature type="signal peptide" evidence="3">
    <location>
        <begin position="1"/>
        <end position="27"/>
    </location>
</feature>
<evidence type="ECO:0000256" key="1">
    <source>
        <dbReference type="SAM" id="Coils"/>
    </source>
</evidence>
<dbReference type="AlphaFoldDB" id="A0A7S3VCZ3"/>
<feature type="compositionally biased region" description="Basic and acidic residues" evidence="2">
    <location>
        <begin position="701"/>
        <end position="713"/>
    </location>
</feature>
<name>A0A7S3VCZ3_9STRA</name>
<feature type="coiled-coil region" evidence="1">
    <location>
        <begin position="510"/>
        <end position="625"/>
    </location>
</feature>
<feature type="region of interest" description="Disordered" evidence="2">
    <location>
        <begin position="697"/>
        <end position="744"/>
    </location>
</feature>
<feature type="region of interest" description="Disordered" evidence="2">
    <location>
        <begin position="858"/>
        <end position="894"/>
    </location>
</feature>
<feature type="chain" id="PRO_5031554844" evidence="3">
    <location>
        <begin position="28"/>
        <end position="894"/>
    </location>
</feature>
<dbReference type="EMBL" id="HBIO01021614">
    <property type="protein sequence ID" value="CAE0471799.1"/>
    <property type="molecule type" value="Transcribed_RNA"/>
</dbReference>
<keyword evidence="3" id="KW-0732">Signal</keyword>
<reference evidence="4" key="1">
    <citation type="submission" date="2021-01" db="EMBL/GenBank/DDBJ databases">
        <authorList>
            <person name="Corre E."/>
            <person name="Pelletier E."/>
            <person name="Niang G."/>
            <person name="Scheremetjew M."/>
            <person name="Finn R."/>
            <person name="Kale V."/>
            <person name="Holt S."/>
            <person name="Cochrane G."/>
            <person name="Meng A."/>
            <person name="Brown T."/>
            <person name="Cohen L."/>
        </authorList>
    </citation>
    <scope>NUCLEOTIDE SEQUENCE</scope>
    <source>
        <strain evidence="4">MM31A-1</strain>
    </source>
</reference>
<proteinExistence type="predicted"/>
<evidence type="ECO:0000313" key="4">
    <source>
        <dbReference type="EMBL" id="CAE0471799.1"/>
    </source>
</evidence>
<feature type="compositionally biased region" description="Basic and acidic residues" evidence="2">
    <location>
        <begin position="880"/>
        <end position="894"/>
    </location>
</feature>
<feature type="compositionally biased region" description="Basic and acidic residues" evidence="2">
    <location>
        <begin position="297"/>
        <end position="307"/>
    </location>
</feature>
<evidence type="ECO:0000256" key="3">
    <source>
        <dbReference type="SAM" id="SignalP"/>
    </source>
</evidence>
<feature type="region of interest" description="Disordered" evidence="2">
    <location>
        <begin position="291"/>
        <end position="315"/>
    </location>
</feature>
<feature type="region of interest" description="Disordered" evidence="2">
    <location>
        <begin position="774"/>
        <end position="828"/>
    </location>
</feature>
<feature type="compositionally biased region" description="Low complexity" evidence="2">
    <location>
        <begin position="860"/>
        <end position="870"/>
    </location>
</feature>
<feature type="compositionally biased region" description="Low complexity" evidence="2">
    <location>
        <begin position="802"/>
        <end position="828"/>
    </location>
</feature>
<gene>
    <name evidence="4" type="ORF">CDEB00056_LOCUS16652</name>
</gene>
<feature type="region of interest" description="Disordered" evidence="2">
    <location>
        <begin position="93"/>
        <end position="141"/>
    </location>
</feature>
<protein>
    <submittedName>
        <fullName evidence="4">Uncharacterized protein</fullName>
    </submittedName>
</protein>